<evidence type="ECO:0000313" key="1">
    <source>
        <dbReference type="EMBL" id="WLD59545.1"/>
    </source>
</evidence>
<dbReference type="Pfam" id="PF12843">
    <property type="entry name" value="QSregVF_b"/>
    <property type="match status" value="1"/>
</dbReference>
<reference evidence="1" key="1">
    <citation type="submission" date="2022-07" db="EMBL/GenBank/DDBJ databases">
        <title>Complete genome sequence of Salinispirillum sp. LH10-3-1 capable of multiple carbohydrate inversion isolated from a soda lake.</title>
        <authorList>
            <person name="Liu J."/>
            <person name="Zhai Y."/>
            <person name="Zhang H."/>
            <person name="Yang H."/>
            <person name="Qu J."/>
            <person name="Li J."/>
        </authorList>
    </citation>
    <scope>NUCLEOTIDE SEQUENCE</scope>
    <source>
        <strain evidence="1">LH 10-3-1</strain>
    </source>
</reference>
<dbReference type="EMBL" id="CP101717">
    <property type="protein sequence ID" value="WLD59545.1"/>
    <property type="molecule type" value="Genomic_DNA"/>
</dbReference>
<organism evidence="1">
    <name type="scientific">Salinispirillum sp. LH 10-3-1</name>
    <dbReference type="NCBI Taxonomy" id="2952525"/>
    <lineage>
        <taxon>Bacteria</taxon>
        <taxon>Pseudomonadati</taxon>
        <taxon>Pseudomonadota</taxon>
        <taxon>Gammaproteobacteria</taxon>
        <taxon>Oceanospirillales</taxon>
        <taxon>Saccharospirillaceae</taxon>
        <taxon>Salinispirillum</taxon>
    </lineage>
</organism>
<protein>
    <submittedName>
        <fullName evidence="1">DUF3820 family protein</fullName>
    </submittedName>
</protein>
<gene>
    <name evidence="1" type="ORF">NFC81_07130</name>
</gene>
<proteinExistence type="predicted"/>
<dbReference type="InterPro" id="IPR024530">
    <property type="entry name" value="QSregVF_b"/>
</dbReference>
<name>A0AB38YK41_9GAMM</name>
<accession>A0AB38YK41</accession>
<sequence>MTDLTPELLTAAANARMPFGKYQGRFLVDTPEEYLLWFSRKGFPPGKLGQQMALVLLLKTEGQEGLLRPLITSRPR</sequence>
<dbReference type="AlphaFoldDB" id="A0AB38YK41"/>
<dbReference type="RefSeq" id="WP_304996837.1">
    <property type="nucleotide sequence ID" value="NZ_CP101717.1"/>
</dbReference>